<feature type="compositionally biased region" description="Basic and acidic residues" evidence="1">
    <location>
        <begin position="89"/>
        <end position="107"/>
    </location>
</feature>
<organism evidence="2 3">
    <name type="scientific">Allacma fusca</name>
    <dbReference type="NCBI Taxonomy" id="39272"/>
    <lineage>
        <taxon>Eukaryota</taxon>
        <taxon>Metazoa</taxon>
        <taxon>Ecdysozoa</taxon>
        <taxon>Arthropoda</taxon>
        <taxon>Hexapoda</taxon>
        <taxon>Collembola</taxon>
        <taxon>Symphypleona</taxon>
        <taxon>Sminthuridae</taxon>
        <taxon>Allacma</taxon>
    </lineage>
</organism>
<feature type="region of interest" description="Disordered" evidence="1">
    <location>
        <begin position="438"/>
        <end position="522"/>
    </location>
</feature>
<dbReference type="EMBL" id="CAJVCH010525026">
    <property type="protein sequence ID" value="CAG7821979.1"/>
    <property type="molecule type" value="Genomic_DNA"/>
</dbReference>
<feature type="compositionally biased region" description="Acidic residues" evidence="1">
    <location>
        <begin position="108"/>
        <end position="118"/>
    </location>
</feature>
<feature type="region of interest" description="Disordered" evidence="1">
    <location>
        <begin position="273"/>
        <end position="349"/>
    </location>
</feature>
<feature type="region of interest" description="Disordered" evidence="1">
    <location>
        <begin position="37"/>
        <end position="56"/>
    </location>
</feature>
<name>A0A8J2KRV2_9HEXA</name>
<comment type="caution">
    <text evidence="2">The sequence shown here is derived from an EMBL/GenBank/DDBJ whole genome shotgun (WGS) entry which is preliminary data.</text>
</comment>
<keyword evidence="3" id="KW-1185">Reference proteome</keyword>
<reference evidence="2" key="1">
    <citation type="submission" date="2021-06" db="EMBL/GenBank/DDBJ databases">
        <authorList>
            <person name="Hodson N. C."/>
            <person name="Mongue J. A."/>
            <person name="Jaron S. K."/>
        </authorList>
    </citation>
    <scope>NUCLEOTIDE SEQUENCE</scope>
</reference>
<proteinExistence type="predicted"/>
<feature type="compositionally biased region" description="Basic and acidic residues" evidence="1">
    <location>
        <begin position="1"/>
        <end position="15"/>
    </location>
</feature>
<feature type="compositionally biased region" description="Basic and acidic residues" evidence="1">
    <location>
        <begin position="42"/>
        <end position="56"/>
    </location>
</feature>
<gene>
    <name evidence="2" type="ORF">AFUS01_LOCUS32278</name>
</gene>
<feature type="region of interest" description="Disordered" evidence="1">
    <location>
        <begin position="67"/>
        <end position="123"/>
    </location>
</feature>
<protein>
    <submittedName>
        <fullName evidence="2">Uncharacterized protein</fullName>
    </submittedName>
</protein>
<feature type="compositionally biased region" description="Polar residues" evidence="1">
    <location>
        <begin position="449"/>
        <end position="466"/>
    </location>
</feature>
<evidence type="ECO:0000313" key="2">
    <source>
        <dbReference type="EMBL" id="CAG7821979.1"/>
    </source>
</evidence>
<dbReference type="Proteomes" id="UP000708208">
    <property type="component" value="Unassembled WGS sequence"/>
</dbReference>
<sequence>MGPHPQLDEPGKESDSPLSFVSFSSVNDDSAIIDPFVTGDIGSDHSAADASKTRKQESLVGLLNTKADKSRIEDWDEESTGKQLSEASRSSEYRHHEVEKLRKRSETLEEPNTIEDDFQLSGYHEDDGEMCTELRETSSGKCEVNLVHRTQRIPVPESALGSISVNETNQESNVRQTGKSDKLAQIVGARMSGSTEFSNSNIIIGDNHDHTNTESPVNVIDIGHCGENRVSGEDNMDGNKSLIFISANHKDTSPDLFSPAMDYTPFRNRERNAGLSQMEKSPWKEEAHSRITSAQDSVILKRKYRDRGKRGRGSDDSDENHLHESDPKKHSMGGHVGFSRNNIKIPDNRESDIPIANDFDDAITRQESVRAAEISQGYNVIPGEPLLKLPIQRSVSSGVSVRTLGGKRSSVHSFVVTESDAGRERNLMDPISLKVSKAPGTRFSKESQRSGQGSATSAKSGRTSIPNLRGSPILARKSAKETAQAAFRGSPVAEEIRPPGPRRTTRDRKPPDIFKSIDFRKI</sequence>
<feature type="compositionally biased region" description="Basic and acidic residues" evidence="1">
    <location>
        <begin position="312"/>
        <end position="329"/>
    </location>
</feature>
<evidence type="ECO:0000313" key="3">
    <source>
        <dbReference type="Proteomes" id="UP000708208"/>
    </source>
</evidence>
<feature type="compositionally biased region" description="Basic and acidic residues" evidence="1">
    <location>
        <begin position="507"/>
        <end position="522"/>
    </location>
</feature>
<accession>A0A8J2KRV2</accession>
<dbReference type="AlphaFoldDB" id="A0A8J2KRV2"/>
<feature type="compositionally biased region" description="Basic residues" evidence="1">
    <location>
        <begin position="300"/>
        <end position="311"/>
    </location>
</feature>
<feature type="region of interest" description="Disordered" evidence="1">
    <location>
        <begin position="1"/>
        <end position="21"/>
    </location>
</feature>
<evidence type="ECO:0000256" key="1">
    <source>
        <dbReference type="SAM" id="MobiDB-lite"/>
    </source>
</evidence>